<organism evidence="2 4">
    <name type="scientific">Synechococcus phage ACG-2014b</name>
    <dbReference type="NCBI Taxonomy" id="1493508"/>
    <lineage>
        <taxon>Viruses</taxon>
        <taxon>Duplodnaviria</taxon>
        <taxon>Heunggongvirae</taxon>
        <taxon>Uroviricota</taxon>
        <taxon>Caudoviricetes</taxon>
        <taxon>Pantevenvirales</taxon>
        <taxon>Kyanoviridae</taxon>
        <taxon>Nereusvirus</taxon>
        <taxon>Nereusvirus tusconc4</taxon>
    </lineage>
</organism>
<sequence>MNSWKTRALADPNLKYKYARLIMNGPKSLSQAWILQGLKFKYCHEFGNTTGTVENGL</sequence>
<dbReference type="EMBL" id="KJ019040">
    <property type="protein sequence ID" value="AIX17337.1"/>
    <property type="molecule type" value="Genomic_DNA"/>
</dbReference>
<evidence type="ECO:0000313" key="3">
    <source>
        <dbReference type="Proteomes" id="UP000185335"/>
    </source>
</evidence>
<dbReference type="Proteomes" id="UP000185335">
    <property type="component" value="Segment"/>
</dbReference>
<name>A0A0E3EYY9_9CAUD</name>
<dbReference type="KEGG" id="vg:24405262"/>
<dbReference type="OrthoDB" id="25242at10239"/>
<keyword evidence="3" id="KW-1185">Reference proteome</keyword>
<protein>
    <submittedName>
        <fullName evidence="2">Uncharacterized protein</fullName>
    </submittedName>
</protein>
<reference evidence="3 4" key="1">
    <citation type="submission" date="2013-12" db="EMBL/GenBank/DDBJ databases">
        <title>Ecological redundancy of diverse viral populations within a natural community.</title>
        <authorList>
            <person name="Gregory A.C."/>
            <person name="LaButti K."/>
            <person name="Copeland A."/>
            <person name="Woyke T."/>
            <person name="Sullivan M.B."/>
        </authorList>
    </citation>
    <scope>NUCLEOTIDE SEQUENCE [LARGE SCALE GENOMIC DNA]</scope>
    <source>
        <strain evidence="1">Syn7803C61</strain>
        <strain evidence="2">Syn7803C68</strain>
    </source>
</reference>
<gene>
    <name evidence="1" type="ORF">Syn7803C61_115</name>
    <name evidence="2" type="ORF">Syn7803C68_117</name>
</gene>
<evidence type="ECO:0000313" key="4">
    <source>
        <dbReference type="Proteomes" id="UP000185337"/>
    </source>
</evidence>
<evidence type="ECO:0000313" key="1">
    <source>
        <dbReference type="EMBL" id="AIX17337.1"/>
    </source>
</evidence>
<accession>A0A0E3EYY9</accession>
<dbReference type="Proteomes" id="UP000185337">
    <property type="component" value="Segment"/>
</dbReference>
<dbReference type="EMBL" id="KJ019043">
    <property type="protein sequence ID" value="AIX17985.1"/>
    <property type="molecule type" value="Genomic_DNA"/>
</dbReference>
<evidence type="ECO:0000313" key="2">
    <source>
        <dbReference type="EMBL" id="AIX17985.1"/>
    </source>
</evidence>
<dbReference type="RefSeq" id="YP_009140686.1">
    <property type="nucleotide sequence ID" value="NC_027130.1"/>
</dbReference>
<proteinExistence type="predicted"/>